<dbReference type="PRINTS" id="PR00368">
    <property type="entry name" value="FADPNR"/>
</dbReference>
<comment type="caution">
    <text evidence="10">The sequence shown here is derived from an EMBL/GenBank/DDBJ whole genome shotgun (WGS) entry which is preliminary data.</text>
</comment>
<dbReference type="GO" id="GO:0005737">
    <property type="term" value="C:cytoplasm"/>
    <property type="evidence" value="ECO:0007669"/>
    <property type="project" value="TreeGrafter"/>
</dbReference>
<dbReference type="OrthoDB" id="9800167at2"/>
<dbReference type="SUPFAM" id="SSF50022">
    <property type="entry name" value="ISP domain"/>
    <property type="match status" value="1"/>
</dbReference>
<evidence type="ECO:0000256" key="8">
    <source>
        <dbReference type="ARBA" id="ARBA00023014"/>
    </source>
</evidence>
<dbReference type="InterPro" id="IPR036922">
    <property type="entry name" value="Rieske_2Fe-2S_sf"/>
</dbReference>
<sequence length="509" mass="56076">MSYQNAIVLQDLPERKPVKVPVGDVGIILFREQQEVKAFQSQCPHSGAPLEQGAIYGDRLVCPWHKATFSLKDGSLCEPLALSDLQRYQVRIENGMVQVDPEPLPPLMEFSAAEEVPVFVILGSGAAGAAAAWTLRREGFKGKLILVDRESEAPYDRTVLTKFVPSGNMKIDEVPSLLQDDFYAYAERRQAEVEQLNSNEQLLRFADGSTLHYDKLLITIGGIPQRPDITGKALFGVHVLRSLEQADTLLNEVDKTKKILIIGNSFIGMELASALRARDVKVQVIARQPLPFKKTFGDEIARYFRELHEENGVEFIEGEVAGLKDDEGHVSAVALKSGQIVPADSVLLATGVAPGTSFIHDIPLNDDGSLTADAYLAVARKVWSAGDITAFPHGTGNLRIEHWRVAQQQGRIAAKNMLGQKEVFDRVPFFWTAQFGTRYEYLGHAEQWDDYQLLGSLKEKKFVALYGQKGQLAAVASCGLYTFTAGLLVRMQQPVTLQEAAALAEQALG</sequence>
<dbReference type="Pfam" id="PF07992">
    <property type="entry name" value="Pyr_redox_2"/>
    <property type="match status" value="1"/>
</dbReference>
<dbReference type="STRING" id="371042.NG99_24820"/>
<dbReference type="PANTHER" id="PTHR43557">
    <property type="entry name" value="APOPTOSIS-INDUCING FACTOR 1"/>
    <property type="match status" value="1"/>
</dbReference>
<evidence type="ECO:0000259" key="9">
    <source>
        <dbReference type="PROSITE" id="PS51296"/>
    </source>
</evidence>
<keyword evidence="2" id="KW-0285">Flavoprotein</keyword>
<dbReference type="InterPro" id="IPR016156">
    <property type="entry name" value="FAD/NAD-linked_Rdtase_dimer_sf"/>
</dbReference>
<dbReference type="PANTHER" id="PTHR43557:SF2">
    <property type="entry name" value="RIESKE DOMAIN-CONTAINING PROTEIN-RELATED"/>
    <property type="match status" value="1"/>
</dbReference>
<comment type="cofactor">
    <cofactor evidence="1">
        <name>FAD</name>
        <dbReference type="ChEBI" id="CHEBI:57692"/>
    </cofactor>
</comment>
<name>A0A0A3YJ05_9GAMM</name>
<dbReference type="GO" id="GO:0051537">
    <property type="term" value="F:2 iron, 2 sulfur cluster binding"/>
    <property type="evidence" value="ECO:0007669"/>
    <property type="project" value="UniProtKB-KW"/>
</dbReference>
<evidence type="ECO:0000256" key="3">
    <source>
        <dbReference type="ARBA" id="ARBA00022714"/>
    </source>
</evidence>
<keyword evidence="5" id="KW-0274">FAD</keyword>
<evidence type="ECO:0000256" key="5">
    <source>
        <dbReference type="ARBA" id="ARBA00022827"/>
    </source>
</evidence>
<dbReference type="PROSITE" id="PS51296">
    <property type="entry name" value="RIESKE"/>
    <property type="match status" value="1"/>
</dbReference>
<dbReference type="SUPFAM" id="SSF51905">
    <property type="entry name" value="FAD/NAD(P)-binding domain"/>
    <property type="match status" value="1"/>
</dbReference>
<keyword evidence="7" id="KW-0408">Iron</keyword>
<reference evidence="10 11" key="1">
    <citation type="submission" date="2014-10" db="EMBL/GenBank/DDBJ databases">
        <title>Genome sequence of Erwinia typographi M043b.</title>
        <authorList>
            <person name="Chan K.-G."/>
            <person name="Tan W.-S."/>
        </authorList>
    </citation>
    <scope>NUCLEOTIDE SEQUENCE [LARGE SCALE GENOMIC DNA]</scope>
    <source>
        <strain evidence="10 11">M043b</strain>
    </source>
</reference>
<dbReference type="eggNOG" id="COG2146">
    <property type="taxonomic scope" value="Bacteria"/>
</dbReference>
<dbReference type="InterPro" id="IPR050446">
    <property type="entry name" value="FAD-oxidoreductase/Apoptosis"/>
</dbReference>
<keyword evidence="4" id="KW-0479">Metal-binding</keyword>
<keyword evidence="11" id="KW-1185">Reference proteome</keyword>
<dbReference type="Proteomes" id="UP000030351">
    <property type="component" value="Unassembled WGS sequence"/>
</dbReference>
<dbReference type="Gene3D" id="3.30.390.30">
    <property type="match status" value="1"/>
</dbReference>
<keyword evidence="6" id="KW-0560">Oxidoreductase</keyword>
<evidence type="ECO:0000256" key="2">
    <source>
        <dbReference type="ARBA" id="ARBA00022630"/>
    </source>
</evidence>
<evidence type="ECO:0000313" key="11">
    <source>
        <dbReference type="Proteomes" id="UP000030351"/>
    </source>
</evidence>
<evidence type="ECO:0000256" key="1">
    <source>
        <dbReference type="ARBA" id="ARBA00001974"/>
    </source>
</evidence>
<evidence type="ECO:0000313" key="10">
    <source>
        <dbReference type="EMBL" id="KGT86757.1"/>
    </source>
</evidence>
<dbReference type="PRINTS" id="PR00411">
    <property type="entry name" value="PNDRDTASEI"/>
</dbReference>
<dbReference type="InterPro" id="IPR036188">
    <property type="entry name" value="FAD/NAD-bd_sf"/>
</dbReference>
<dbReference type="EMBL" id="JRUQ01000089">
    <property type="protein sequence ID" value="KGT86757.1"/>
    <property type="molecule type" value="Genomic_DNA"/>
</dbReference>
<evidence type="ECO:0000256" key="7">
    <source>
        <dbReference type="ARBA" id="ARBA00023004"/>
    </source>
</evidence>
<dbReference type="eggNOG" id="COG0446">
    <property type="taxonomic scope" value="Bacteria"/>
</dbReference>
<gene>
    <name evidence="10" type="ORF">NG99_24820</name>
</gene>
<dbReference type="Gene3D" id="2.102.10.10">
    <property type="entry name" value="Rieske [2Fe-2S] iron-sulphur domain"/>
    <property type="match status" value="1"/>
</dbReference>
<proteinExistence type="predicted"/>
<keyword evidence="8" id="KW-0411">Iron-sulfur</keyword>
<dbReference type="InterPro" id="IPR023753">
    <property type="entry name" value="FAD/NAD-binding_dom"/>
</dbReference>
<dbReference type="SUPFAM" id="SSF55424">
    <property type="entry name" value="FAD/NAD-linked reductases, dimerisation (C-terminal) domain"/>
    <property type="match status" value="1"/>
</dbReference>
<evidence type="ECO:0000256" key="6">
    <source>
        <dbReference type="ARBA" id="ARBA00023002"/>
    </source>
</evidence>
<dbReference type="Pfam" id="PF00355">
    <property type="entry name" value="Rieske"/>
    <property type="match status" value="1"/>
</dbReference>
<dbReference type="Gene3D" id="3.50.50.60">
    <property type="entry name" value="FAD/NAD(P)-binding domain"/>
    <property type="match status" value="2"/>
</dbReference>
<protein>
    <submittedName>
        <fullName evidence="10">Pyridine nucleotide-disulfide oxidoreductase</fullName>
    </submittedName>
</protein>
<accession>A0A0A3YJ05</accession>
<organism evidence="10 11">
    <name type="scientific">Erwinia typographi</name>
    <dbReference type="NCBI Taxonomy" id="371042"/>
    <lineage>
        <taxon>Bacteria</taxon>
        <taxon>Pseudomonadati</taxon>
        <taxon>Pseudomonadota</taxon>
        <taxon>Gammaproteobacteria</taxon>
        <taxon>Enterobacterales</taxon>
        <taxon>Erwiniaceae</taxon>
        <taxon>Erwinia</taxon>
    </lineage>
</organism>
<dbReference type="RefSeq" id="WP_034898976.1">
    <property type="nucleotide sequence ID" value="NZ_JRUQ01000089.1"/>
</dbReference>
<feature type="domain" description="Rieske" evidence="9">
    <location>
        <begin position="4"/>
        <end position="99"/>
    </location>
</feature>
<dbReference type="AlphaFoldDB" id="A0A0A3YJ05"/>
<dbReference type="GO" id="GO:0016651">
    <property type="term" value="F:oxidoreductase activity, acting on NAD(P)H"/>
    <property type="evidence" value="ECO:0007669"/>
    <property type="project" value="TreeGrafter"/>
</dbReference>
<dbReference type="GO" id="GO:0046872">
    <property type="term" value="F:metal ion binding"/>
    <property type="evidence" value="ECO:0007669"/>
    <property type="project" value="UniProtKB-KW"/>
</dbReference>
<dbReference type="InterPro" id="IPR017941">
    <property type="entry name" value="Rieske_2Fe-2S"/>
</dbReference>
<evidence type="ECO:0000256" key="4">
    <source>
        <dbReference type="ARBA" id="ARBA00022723"/>
    </source>
</evidence>
<keyword evidence="3" id="KW-0001">2Fe-2S</keyword>